<evidence type="ECO:0000313" key="3">
    <source>
        <dbReference type="Proteomes" id="UP000299102"/>
    </source>
</evidence>
<keyword evidence="3" id="KW-1185">Reference proteome</keyword>
<reference evidence="2 3" key="1">
    <citation type="journal article" date="2019" name="Commun. Biol.">
        <title>The bagworm genome reveals a unique fibroin gene that provides high tensile strength.</title>
        <authorList>
            <person name="Kono N."/>
            <person name="Nakamura H."/>
            <person name="Ohtoshi R."/>
            <person name="Tomita M."/>
            <person name="Numata K."/>
            <person name="Arakawa K."/>
        </authorList>
    </citation>
    <scope>NUCLEOTIDE SEQUENCE [LARGE SCALE GENOMIC DNA]</scope>
</reference>
<organism evidence="2 3">
    <name type="scientific">Eumeta variegata</name>
    <name type="common">Bagworm moth</name>
    <name type="synonym">Eumeta japonica</name>
    <dbReference type="NCBI Taxonomy" id="151549"/>
    <lineage>
        <taxon>Eukaryota</taxon>
        <taxon>Metazoa</taxon>
        <taxon>Ecdysozoa</taxon>
        <taxon>Arthropoda</taxon>
        <taxon>Hexapoda</taxon>
        <taxon>Insecta</taxon>
        <taxon>Pterygota</taxon>
        <taxon>Neoptera</taxon>
        <taxon>Endopterygota</taxon>
        <taxon>Lepidoptera</taxon>
        <taxon>Glossata</taxon>
        <taxon>Ditrysia</taxon>
        <taxon>Tineoidea</taxon>
        <taxon>Psychidae</taxon>
        <taxon>Oiketicinae</taxon>
        <taxon>Eumeta</taxon>
    </lineage>
</organism>
<feature type="region of interest" description="Disordered" evidence="1">
    <location>
        <begin position="74"/>
        <end position="93"/>
    </location>
</feature>
<sequence length="119" mass="13267">MEARRRRTAARAPRSAVRVNKLNSGDDCDRAAAVMARLILTHGGRRAPPPADRRMEKAARSRFTLSERSVNALRPRSLHRGRGILPDGQPREKAAAHPPRLLFYASSPVILSCPLPRRM</sequence>
<name>A0A4C1T2H1_EUMVA</name>
<dbReference type="Proteomes" id="UP000299102">
    <property type="component" value="Unassembled WGS sequence"/>
</dbReference>
<evidence type="ECO:0000313" key="2">
    <source>
        <dbReference type="EMBL" id="GBP07658.1"/>
    </source>
</evidence>
<accession>A0A4C1T2H1</accession>
<gene>
    <name evidence="2" type="ORF">EVAR_2778_1</name>
</gene>
<dbReference type="EMBL" id="BGZK01000027">
    <property type="protein sequence ID" value="GBP07658.1"/>
    <property type="molecule type" value="Genomic_DNA"/>
</dbReference>
<protein>
    <submittedName>
        <fullName evidence="2">Uncharacterized protein</fullName>
    </submittedName>
</protein>
<comment type="caution">
    <text evidence="2">The sequence shown here is derived from an EMBL/GenBank/DDBJ whole genome shotgun (WGS) entry which is preliminary data.</text>
</comment>
<evidence type="ECO:0000256" key="1">
    <source>
        <dbReference type="SAM" id="MobiDB-lite"/>
    </source>
</evidence>
<feature type="region of interest" description="Disordered" evidence="1">
    <location>
        <begin position="43"/>
        <end position="62"/>
    </location>
</feature>
<proteinExistence type="predicted"/>
<dbReference type="AlphaFoldDB" id="A0A4C1T2H1"/>